<evidence type="ECO:0000313" key="2">
    <source>
        <dbReference type="Proteomes" id="UP000177870"/>
    </source>
</evidence>
<name>A0A1D8U1A4_9CYAN</name>
<reference evidence="2" key="1">
    <citation type="submission" date="2016-10" db="EMBL/GenBank/DDBJ databases">
        <title>Comparative genomics uncovers the prolific and rare metabolic potential of the cyanobacterial genus Moorea.</title>
        <authorList>
            <person name="Leao T."/>
            <person name="Castelao G."/>
            <person name="Korobeynikov A."/>
            <person name="Monroe E.A."/>
            <person name="Podell S."/>
            <person name="Glukhov E."/>
            <person name="Allen E."/>
            <person name="Gerwick W.H."/>
            <person name="Gerwick L."/>
        </authorList>
    </citation>
    <scope>NUCLEOTIDE SEQUENCE [LARGE SCALE GENOMIC DNA]</scope>
    <source>
        <strain evidence="2">PAL-8-15-08-1</strain>
    </source>
</reference>
<dbReference type="EMBL" id="CP017599">
    <property type="protein sequence ID" value="AOX03687.1"/>
    <property type="molecule type" value="Genomic_DNA"/>
</dbReference>
<organism evidence="1 2">
    <name type="scientific">Moorena producens PAL-8-15-08-1</name>
    <dbReference type="NCBI Taxonomy" id="1458985"/>
    <lineage>
        <taxon>Bacteria</taxon>
        <taxon>Bacillati</taxon>
        <taxon>Cyanobacteriota</taxon>
        <taxon>Cyanophyceae</taxon>
        <taxon>Coleofasciculales</taxon>
        <taxon>Coleofasciculaceae</taxon>
        <taxon>Moorena</taxon>
    </lineage>
</organism>
<dbReference type="Proteomes" id="UP000177870">
    <property type="component" value="Chromosome"/>
</dbReference>
<sequence length="99" mass="11404">MKYIVTFFGIFNNEIYRNIFRNIAVFNWVRYRVLGFREQETGNREQRRGNSGSGNREKILCTSLGYKPVYPPILGDFDIITPPGALTVVELNSLKVRAS</sequence>
<dbReference type="KEGG" id="mpro:BJP34_33465"/>
<accession>A0A1D8U1A4</accession>
<evidence type="ECO:0000313" key="1">
    <source>
        <dbReference type="EMBL" id="AOX03687.1"/>
    </source>
</evidence>
<dbReference type="AlphaFoldDB" id="A0A1D8U1A4"/>
<proteinExistence type="predicted"/>
<protein>
    <submittedName>
        <fullName evidence="1">Uncharacterized protein</fullName>
    </submittedName>
</protein>
<dbReference type="STRING" id="1458985.BJP34_33465"/>
<gene>
    <name evidence="1" type="ORF">BJP34_33465</name>
</gene>